<dbReference type="AlphaFoldDB" id="A0AA35NHB4"/>
<evidence type="ECO:0000313" key="1">
    <source>
        <dbReference type="EMBL" id="CAI4038506.1"/>
    </source>
</evidence>
<dbReference type="Proteomes" id="UP001161438">
    <property type="component" value="Chromosome 5"/>
</dbReference>
<proteinExistence type="predicted"/>
<dbReference type="EMBL" id="OX365761">
    <property type="protein sequence ID" value="CAI4038506.1"/>
    <property type="molecule type" value="Genomic_DNA"/>
</dbReference>
<gene>
    <name evidence="1" type="primary">SMKI05G1170</name>
    <name evidence="1" type="ORF">SMKI_05G1170</name>
</gene>
<dbReference type="GeneID" id="80917717"/>
<dbReference type="RefSeq" id="XP_056081621.1">
    <property type="nucleotide sequence ID" value="XM_056221873.1"/>
</dbReference>
<reference evidence="1" key="1">
    <citation type="submission" date="2022-10" db="EMBL/GenBank/DDBJ databases">
        <authorList>
            <person name="Byrne P K."/>
        </authorList>
    </citation>
    <scope>NUCLEOTIDE SEQUENCE</scope>
    <source>
        <strain evidence="1">IFO1815</strain>
    </source>
</reference>
<accession>A0AA35NHB4</accession>
<evidence type="ECO:0000313" key="2">
    <source>
        <dbReference type="Proteomes" id="UP001161438"/>
    </source>
</evidence>
<name>A0AA35NHB4_SACMI</name>
<protein>
    <submittedName>
        <fullName evidence="1">Uncharacterized protein</fullName>
    </submittedName>
</protein>
<keyword evidence="2" id="KW-1185">Reference proteome</keyword>
<organism evidence="1 2">
    <name type="scientific">Saccharomyces mikatae IFO 1815</name>
    <dbReference type="NCBI Taxonomy" id="226126"/>
    <lineage>
        <taxon>Eukaryota</taxon>
        <taxon>Fungi</taxon>
        <taxon>Dikarya</taxon>
        <taxon>Ascomycota</taxon>
        <taxon>Saccharomycotina</taxon>
        <taxon>Saccharomycetes</taxon>
        <taxon>Saccharomycetales</taxon>
        <taxon>Saccharomycetaceae</taxon>
        <taxon>Saccharomyces</taxon>
    </lineage>
</organism>
<sequence>MNEQQRQCQYIGVIVFKVRHLNSLSHDQNKRRRRDTASIKRYPGFKSNVVDPRISSSRSPKDDTMVVTARWLAQVSTTDESTIMMNDDNSREVTFPPRNSTSP</sequence>